<name>A0ABD3WXH7_SINWO</name>
<dbReference type="Proteomes" id="UP001634394">
    <property type="component" value="Unassembled WGS sequence"/>
</dbReference>
<sequence>MNQSERIKEDIFKSCFESCKSDLLSTLKSGKYSDDILRSALQYILPIDDPSAKAAILNVAGENLKSKLSNPDCDVWGGLDVRTDSKCIVSLVCLHNGNLNSQPDSHLGLPVLYREYDRIERDSFDASFSNEYHSPISSEDLHRANSLINRHGEELFKRHTNLVAISPSSFLSSKRNGLKIEPSIVLYCRMKGVIPIGEDHFPKTLELEGIIMSTDIREGLFKFLMHKQQQSFRPMDRMDKLRMGCSIGRKNSKYSGTLGPFVRKGSDVCFITCAHVIGFEIDYVLNRTIVQPGDGDSSEARDRACGTVLNVRVGPIQSASVDAALIKVDNRDVAPTDFAWLNPEQLVDAGFDPMKPPSFLGGTVGMDIDFSDAQGKRVIKSGRTTGLTKGSLALNGTMIRTTNLKNYFHPGIYWEGLNYVLMKNQYLVENHRFPFCTDGDSGAGVYLVENEQNKLSLIGIVIGSLDDYTIVTPIRPVLESLQLRPEDVICKSSGSYCTLQ</sequence>
<gene>
    <name evidence="1" type="ORF">ACJMK2_035699</name>
</gene>
<dbReference type="EMBL" id="JBJQND010000005">
    <property type="protein sequence ID" value="KAL3878066.1"/>
    <property type="molecule type" value="Genomic_DNA"/>
</dbReference>
<evidence type="ECO:0000313" key="1">
    <source>
        <dbReference type="EMBL" id="KAL3878066.1"/>
    </source>
</evidence>
<protein>
    <recommendedName>
        <fullName evidence="3">Peptidase S1 domain-containing protein</fullName>
    </recommendedName>
</protein>
<dbReference type="AlphaFoldDB" id="A0ABD3WXH7"/>
<accession>A0ABD3WXH7</accession>
<comment type="caution">
    <text evidence="1">The sequence shown here is derived from an EMBL/GenBank/DDBJ whole genome shotgun (WGS) entry which is preliminary data.</text>
</comment>
<keyword evidence="2" id="KW-1185">Reference proteome</keyword>
<organism evidence="1 2">
    <name type="scientific">Sinanodonta woodiana</name>
    <name type="common">Chinese pond mussel</name>
    <name type="synonym">Anodonta woodiana</name>
    <dbReference type="NCBI Taxonomy" id="1069815"/>
    <lineage>
        <taxon>Eukaryota</taxon>
        <taxon>Metazoa</taxon>
        <taxon>Spiralia</taxon>
        <taxon>Lophotrochozoa</taxon>
        <taxon>Mollusca</taxon>
        <taxon>Bivalvia</taxon>
        <taxon>Autobranchia</taxon>
        <taxon>Heteroconchia</taxon>
        <taxon>Palaeoheterodonta</taxon>
        <taxon>Unionida</taxon>
        <taxon>Unionoidea</taxon>
        <taxon>Unionidae</taxon>
        <taxon>Unioninae</taxon>
        <taxon>Sinanodonta</taxon>
    </lineage>
</organism>
<evidence type="ECO:0000313" key="2">
    <source>
        <dbReference type="Proteomes" id="UP001634394"/>
    </source>
</evidence>
<evidence type="ECO:0008006" key="3">
    <source>
        <dbReference type="Google" id="ProtNLM"/>
    </source>
</evidence>
<reference evidence="1 2" key="1">
    <citation type="submission" date="2024-11" db="EMBL/GenBank/DDBJ databases">
        <title>Chromosome-level genome assembly of the freshwater bivalve Anodonta woodiana.</title>
        <authorList>
            <person name="Chen X."/>
        </authorList>
    </citation>
    <scope>NUCLEOTIDE SEQUENCE [LARGE SCALE GENOMIC DNA]</scope>
    <source>
        <strain evidence="1">MN2024</strain>
        <tissue evidence="1">Gills</tissue>
    </source>
</reference>
<proteinExistence type="predicted"/>